<accession>A0A7X4GLJ2</accession>
<dbReference type="Proteomes" id="UP000465810">
    <property type="component" value="Unassembled WGS sequence"/>
</dbReference>
<feature type="domain" description="DUF7007" evidence="1">
    <location>
        <begin position="1"/>
        <end position="95"/>
    </location>
</feature>
<comment type="caution">
    <text evidence="2">The sequence shown here is derived from an EMBL/GenBank/DDBJ whole genome shotgun (WGS) entry which is preliminary data.</text>
</comment>
<name>A0A7X4GLJ2_9SPHN</name>
<evidence type="ECO:0000259" key="1">
    <source>
        <dbReference type="Pfam" id="PF22653"/>
    </source>
</evidence>
<evidence type="ECO:0000313" key="2">
    <source>
        <dbReference type="EMBL" id="MYL99917.1"/>
    </source>
</evidence>
<organism evidence="2 3">
    <name type="scientific">Novosphingobium silvae</name>
    <dbReference type="NCBI Taxonomy" id="2692619"/>
    <lineage>
        <taxon>Bacteria</taxon>
        <taxon>Pseudomonadati</taxon>
        <taxon>Pseudomonadota</taxon>
        <taxon>Alphaproteobacteria</taxon>
        <taxon>Sphingomonadales</taxon>
        <taxon>Sphingomonadaceae</taxon>
        <taxon>Novosphingobium</taxon>
    </lineage>
</organism>
<dbReference type="Pfam" id="PF22653">
    <property type="entry name" value="DUF7007"/>
    <property type="match status" value="1"/>
</dbReference>
<dbReference type="AlphaFoldDB" id="A0A7X4GLJ2"/>
<proteinExistence type="predicted"/>
<gene>
    <name evidence="2" type="ORF">GR702_19340</name>
</gene>
<dbReference type="InterPro" id="IPR054276">
    <property type="entry name" value="DUF7007"/>
</dbReference>
<protein>
    <recommendedName>
        <fullName evidence="1">DUF7007 domain-containing protein</fullName>
    </recommendedName>
</protein>
<evidence type="ECO:0000313" key="3">
    <source>
        <dbReference type="Proteomes" id="UP000465810"/>
    </source>
</evidence>
<keyword evidence="3" id="KW-1185">Reference proteome</keyword>
<reference evidence="2 3" key="1">
    <citation type="submission" date="2019-12" db="EMBL/GenBank/DDBJ databases">
        <authorList>
            <person name="Feng G."/>
            <person name="Zhu H."/>
        </authorList>
    </citation>
    <scope>NUCLEOTIDE SEQUENCE [LARGE SCALE GENOMIC DNA]</scope>
    <source>
        <strain evidence="2 3">FGD1</strain>
    </source>
</reference>
<sequence length="180" mass="19509">MTASHGGIILSDQRQAAMPSALQIDGGSYEEDCDWALPILAFSSELDGQGSCSAGFLQLARDTAKCWHPDRFSAFTGEAVEENASTILRTRKAYIAAIGEFCVTSAWGDWAEWVPEGKVGVIARQVERVDHIGRPTYGEAEVCALIAKDLYAARGEVTALRDTAHEIIPMPEALRPKRVG</sequence>
<dbReference type="EMBL" id="WVTD01000023">
    <property type="protein sequence ID" value="MYL99917.1"/>
    <property type="molecule type" value="Genomic_DNA"/>
</dbReference>